<dbReference type="EMBL" id="UFXL01000001">
    <property type="protein sequence ID" value="SUY77217.1"/>
    <property type="molecule type" value="Genomic_DNA"/>
</dbReference>
<dbReference type="AlphaFoldDB" id="A0A8B4S0E7"/>
<evidence type="ECO:0000313" key="2">
    <source>
        <dbReference type="Proteomes" id="UP000255070"/>
    </source>
</evidence>
<accession>A0A8B4S0E7</accession>
<proteinExistence type="predicted"/>
<protein>
    <submittedName>
        <fullName evidence="1">Uncharacterized protein</fullName>
    </submittedName>
</protein>
<dbReference type="PANTHER" id="PTHR34631">
    <property type="match status" value="1"/>
</dbReference>
<gene>
    <name evidence="1" type="ORF">NCTC10698_02112</name>
</gene>
<organism evidence="1 2">
    <name type="scientific">Comamonas testosteroni</name>
    <name type="common">Pseudomonas testosteroni</name>
    <dbReference type="NCBI Taxonomy" id="285"/>
    <lineage>
        <taxon>Bacteria</taxon>
        <taxon>Pseudomonadati</taxon>
        <taxon>Pseudomonadota</taxon>
        <taxon>Betaproteobacteria</taxon>
        <taxon>Burkholderiales</taxon>
        <taxon>Comamonadaceae</taxon>
        <taxon>Comamonas</taxon>
    </lineage>
</organism>
<reference evidence="1 2" key="1">
    <citation type="submission" date="2018-06" db="EMBL/GenBank/DDBJ databases">
        <authorList>
            <consortium name="Pathogen Informatics"/>
            <person name="Doyle S."/>
        </authorList>
    </citation>
    <scope>NUCLEOTIDE SEQUENCE [LARGE SCALE GENOMIC DNA]</scope>
    <source>
        <strain evidence="1 2">NCTC10698</strain>
    </source>
</reference>
<keyword evidence="2" id="KW-1185">Reference proteome</keyword>
<dbReference type="InterPro" id="IPR053172">
    <property type="entry name" value="Tn903_transposase"/>
</dbReference>
<sequence length="152" mass="17482">MASFTSDGAYDAQDVHEACHGRSAIPIPIIPPRKGARPRKWLAFTHRNEAVKACKRVGRAIWKRYSGYHRYSLVPTKMNCFKRLGEKAMARTFERQVVGLNIRASILNRLTELCMLQTVGPLHNWVWGKRRLKWSYATKPSDTVLALATRRF</sequence>
<evidence type="ECO:0000313" key="1">
    <source>
        <dbReference type="EMBL" id="SUY77217.1"/>
    </source>
</evidence>
<name>A0A8B4S0E7_COMTE</name>
<dbReference type="Proteomes" id="UP000255070">
    <property type="component" value="Unassembled WGS sequence"/>
</dbReference>
<comment type="caution">
    <text evidence="1">The sequence shown here is derived from an EMBL/GenBank/DDBJ whole genome shotgun (WGS) entry which is preliminary data.</text>
</comment>
<dbReference type="PANTHER" id="PTHR34631:SF3">
    <property type="entry name" value="ISSOD12 TRANSPOSASE TNPA_ISSOD12"/>
    <property type="match status" value="1"/>
</dbReference>